<keyword evidence="1 2" id="KW-0238">DNA-binding</keyword>
<proteinExistence type="predicted"/>
<dbReference type="InterPro" id="IPR039532">
    <property type="entry name" value="TetR_C_Firmicutes"/>
</dbReference>
<dbReference type="SUPFAM" id="SSF46689">
    <property type="entry name" value="Homeodomain-like"/>
    <property type="match status" value="1"/>
</dbReference>
<feature type="DNA-binding region" description="H-T-H motif" evidence="2">
    <location>
        <begin position="39"/>
        <end position="58"/>
    </location>
</feature>
<evidence type="ECO:0000313" key="5">
    <source>
        <dbReference type="Proteomes" id="UP000176101"/>
    </source>
</evidence>
<evidence type="ECO:0000256" key="2">
    <source>
        <dbReference type="PROSITE-ProRule" id="PRU00335"/>
    </source>
</evidence>
<protein>
    <recommendedName>
        <fullName evidence="3">HTH tetR-type domain-containing protein</fullName>
    </recommendedName>
</protein>
<dbReference type="GO" id="GO:0003677">
    <property type="term" value="F:DNA binding"/>
    <property type="evidence" value="ECO:0007669"/>
    <property type="project" value="UniProtKB-UniRule"/>
</dbReference>
<dbReference type="PANTHER" id="PTHR43479:SF7">
    <property type="entry name" value="TETR-FAMILY TRANSCRIPTIONAL REGULATOR"/>
    <property type="match status" value="1"/>
</dbReference>
<gene>
    <name evidence="4" type="ORF">AN216_25325</name>
</gene>
<accession>A0A1E7JRE7</accession>
<dbReference type="Proteomes" id="UP000176101">
    <property type="component" value="Unassembled WGS sequence"/>
</dbReference>
<evidence type="ECO:0000256" key="1">
    <source>
        <dbReference type="ARBA" id="ARBA00023125"/>
    </source>
</evidence>
<evidence type="ECO:0000259" key="3">
    <source>
        <dbReference type="PROSITE" id="PS50977"/>
    </source>
</evidence>
<dbReference type="EMBL" id="LJGU01000159">
    <property type="protein sequence ID" value="OEU91355.1"/>
    <property type="molecule type" value="Genomic_DNA"/>
</dbReference>
<comment type="caution">
    <text evidence="4">The sequence shown here is derived from an EMBL/GenBank/DDBJ whole genome shotgun (WGS) entry which is preliminary data.</text>
</comment>
<dbReference type="InterPro" id="IPR050624">
    <property type="entry name" value="HTH-type_Tx_Regulator"/>
</dbReference>
<dbReference type="PROSITE" id="PS50977">
    <property type="entry name" value="HTH_TETR_2"/>
    <property type="match status" value="1"/>
</dbReference>
<dbReference type="InterPro" id="IPR009057">
    <property type="entry name" value="Homeodomain-like_sf"/>
</dbReference>
<name>A0A1E7JRE7_9ACTN</name>
<feature type="domain" description="HTH tetR-type" evidence="3">
    <location>
        <begin position="16"/>
        <end position="76"/>
    </location>
</feature>
<organism evidence="4 5">
    <name type="scientific">Streptomyces oceani</name>
    <dbReference type="NCBI Taxonomy" id="1075402"/>
    <lineage>
        <taxon>Bacteria</taxon>
        <taxon>Bacillati</taxon>
        <taxon>Actinomycetota</taxon>
        <taxon>Actinomycetes</taxon>
        <taxon>Kitasatosporales</taxon>
        <taxon>Streptomycetaceae</taxon>
        <taxon>Streptomyces</taxon>
    </lineage>
</organism>
<dbReference type="InterPro" id="IPR001647">
    <property type="entry name" value="HTH_TetR"/>
</dbReference>
<dbReference type="AlphaFoldDB" id="A0A1E7JRE7"/>
<dbReference type="Gene3D" id="1.10.357.10">
    <property type="entry name" value="Tetracycline Repressor, domain 2"/>
    <property type="match status" value="1"/>
</dbReference>
<dbReference type="RefSeq" id="WP_070199049.1">
    <property type="nucleotide sequence ID" value="NZ_LJGU01000159.1"/>
</dbReference>
<sequence length="204" mass="22149">MQSKQLNARAADPRVRRSERALQIAVLDLVGERDLESITIADITRRAGVGRATFYLHYKDRDDALLAAVEESVAEVARRAAQCCPTHFTAGAVGTPEPLVSLFVYFHENIRLYRVLFGPDGSARLAHRVRIAVTEQITQELADLDVPAPSGRGRLVVTRAARAAFLAGALLGTVAAWLEADDPPHAQEVADEVWVLLTTVTATG</sequence>
<dbReference type="OrthoDB" id="3193022at2"/>
<dbReference type="PANTHER" id="PTHR43479">
    <property type="entry name" value="ACREF/ENVCD OPERON REPRESSOR-RELATED"/>
    <property type="match status" value="1"/>
</dbReference>
<keyword evidence="5" id="KW-1185">Reference proteome</keyword>
<evidence type="ECO:0000313" key="4">
    <source>
        <dbReference type="EMBL" id="OEU91355.1"/>
    </source>
</evidence>
<reference evidence="4 5" key="1">
    <citation type="journal article" date="2016" name="Front. Microbiol.">
        <title>Comparative Genomics Analysis of Streptomyces Species Reveals Their Adaptation to the Marine Environment and Their Diversity at the Genomic Level.</title>
        <authorList>
            <person name="Tian X."/>
            <person name="Zhang Z."/>
            <person name="Yang T."/>
            <person name="Chen M."/>
            <person name="Li J."/>
            <person name="Chen F."/>
            <person name="Yang J."/>
            <person name="Li W."/>
            <person name="Zhang B."/>
            <person name="Zhang Z."/>
            <person name="Wu J."/>
            <person name="Zhang C."/>
            <person name="Long L."/>
            <person name="Xiao J."/>
        </authorList>
    </citation>
    <scope>NUCLEOTIDE SEQUENCE [LARGE SCALE GENOMIC DNA]</scope>
    <source>
        <strain evidence="4 5">SCSIO 02100</strain>
    </source>
</reference>
<dbReference type="Pfam" id="PF00440">
    <property type="entry name" value="TetR_N"/>
    <property type="match status" value="1"/>
</dbReference>
<dbReference type="Pfam" id="PF14278">
    <property type="entry name" value="TetR_C_8"/>
    <property type="match status" value="1"/>
</dbReference>